<reference evidence="3" key="1">
    <citation type="journal article" date="2017" name="Genome Biol. Evol.">
        <title>The complete genome sequence of the phytopathogenic fungus Sclerotinia sclerotiorum reveals insights into the genome architecture of broad host range pathogens.</title>
        <authorList>
            <person name="Derbyshire M."/>
            <person name="Denton-Giles M."/>
            <person name="Hegedus D."/>
            <person name="Seifbarghy S."/>
            <person name="Rollins J."/>
            <person name="van Kan J."/>
            <person name="Seidl M.F."/>
            <person name="Faino L."/>
            <person name="Mbengue M."/>
            <person name="Navaud O."/>
            <person name="Raffaele S."/>
            <person name="Hammond-Kosack K."/>
            <person name="Heard S."/>
            <person name="Oliver R."/>
        </authorList>
    </citation>
    <scope>NUCLEOTIDE SEQUENCE [LARGE SCALE GENOMIC DNA]</scope>
    <source>
        <strain evidence="3">ATCC 18683 / 1980 / Ss-1</strain>
    </source>
</reference>
<feature type="compositionally biased region" description="Basic and acidic residues" evidence="1">
    <location>
        <begin position="175"/>
        <end position="185"/>
    </location>
</feature>
<feature type="region of interest" description="Disordered" evidence="1">
    <location>
        <begin position="108"/>
        <end position="187"/>
    </location>
</feature>
<feature type="compositionally biased region" description="Basic residues" evidence="1">
    <location>
        <begin position="117"/>
        <end position="126"/>
    </location>
</feature>
<feature type="compositionally biased region" description="Polar residues" evidence="1">
    <location>
        <begin position="1"/>
        <end position="14"/>
    </location>
</feature>
<evidence type="ECO:0000313" key="2">
    <source>
        <dbReference type="EMBL" id="APA10972.1"/>
    </source>
</evidence>
<feature type="region of interest" description="Disordered" evidence="1">
    <location>
        <begin position="1"/>
        <end position="93"/>
    </location>
</feature>
<dbReference type="OMA" id="WATWEKK"/>
<feature type="compositionally biased region" description="Basic and acidic residues" evidence="1">
    <location>
        <begin position="158"/>
        <end position="167"/>
    </location>
</feature>
<feature type="compositionally biased region" description="Polar residues" evidence="1">
    <location>
        <begin position="133"/>
        <end position="142"/>
    </location>
</feature>
<accession>A0A1D9Q840</accession>
<organism evidence="2 3">
    <name type="scientific">Sclerotinia sclerotiorum (strain ATCC 18683 / 1980 / Ss-1)</name>
    <name type="common">White mold</name>
    <name type="synonym">Whetzelinia sclerotiorum</name>
    <dbReference type="NCBI Taxonomy" id="665079"/>
    <lineage>
        <taxon>Eukaryota</taxon>
        <taxon>Fungi</taxon>
        <taxon>Dikarya</taxon>
        <taxon>Ascomycota</taxon>
        <taxon>Pezizomycotina</taxon>
        <taxon>Leotiomycetes</taxon>
        <taxon>Helotiales</taxon>
        <taxon>Sclerotiniaceae</taxon>
        <taxon>Sclerotinia</taxon>
    </lineage>
</organism>
<dbReference type="KEGG" id="ssl:SS1G_03332"/>
<evidence type="ECO:0000313" key="3">
    <source>
        <dbReference type="Proteomes" id="UP000177798"/>
    </source>
</evidence>
<feature type="compositionally biased region" description="Basic and acidic residues" evidence="1">
    <location>
        <begin position="15"/>
        <end position="34"/>
    </location>
</feature>
<dbReference type="RefSeq" id="XP_001595243.1">
    <property type="nucleotide sequence ID" value="XM_001595193.1"/>
</dbReference>
<proteinExistence type="predicted"/>
<gene>
    <name evidence="2" type="ORF">sscle_07g057420</name>
</gene>
<sequence length="200" mass="22543">MRWSNLLQPSTQASKGEDNPTNKLPSDTDERAKSCEPSPPASTTPSDTDEKATSHETPPPTPTHSLDPYRRFSITLPFPPFSPNTKPKSSPDCLTDEALLVLTSQPLIHGGTWSSPRKPKCKKRAKEKVYTGTGETPRQKSPSELAREKQWISKRKTARGDQRREIEDTTMNQVRGRDRWTKPEPEDGLDVANWCRGVWH</sequence>
<dbReference type="Proteomes" id="UP000177798">
    <property type="component" value="Chromosome 7"/>
</dbReference>
<evidence type="ECO:0000256" key="1">
    <source>
        <dbReference type="SAM" id="MobiDB-lite"/>
    </source>
</evidence>
<dbReference type="AlphaFoldDB" id="A0A1D9Q840"/>
<dbReference type="OrthoDB" id="3538336at2759"/>
<protein>
    <submittedName>
        <fullName evidence="2">Uncharacterized protein</fullName>
    </submittedName>
</protein>
<name>A0A1D9Q840_SCLS1</name>
<dbReference type="VEuPathDB" id="FungiDB:sscle_07g057420"/>
<dbReference type="EMBL" id="CP017820">
    <property type="protein sequence ID" value="APA10972.1"/>
    <property type="molecule type" value="Genomic_DNA"/>
</dbReference>